<evidence type="ECO:0000256" key="1">
    <source>
        <dbReference type="ARBA" id="ARBA00004651"/>
    </source>
</evidence>
<name>F3L0E9_9GAMM</name>
<keyword evidence="4 7" id="KW-0812">Transmembrane</keyword>
<gene>
    <name evidence="8" type="ORF">IMCC3088_870</name>
</gene>
<dbReference type="OrthoDB" id="948134at2"/>
<proteinExistence type="inferred from homology"/>
<feature type="transmembrane region" description="Helical" evidence="7">
    <location>
        <begin position="12"/>
        <end position="33"/>
    </location>
</feature>
<comment type="caution">
    <text evidence="8">The sequence shown here is derived from an EMBL/GenBank/DDBJ whole genome shotgun (WGS) entry which is preliminary data.</text>
</comment>
<evidence type="ECO:0000313" key="9">
    <source>
        <dbReference type="Proteomes" id="UP000005615"/>
    </source>
</evidence>
<keyword evidence="9" id="KW-1185">Reference proteome</keyword>
<evidence type="ECO:0000256" key="7">
    <source>
        <dbReference type="RuleBase" id="RU367016"/>
    </source>
</evidence>
<sequence>MGFIFALAFIEACPGLGLFISGVLLLATATALYTNDVLSLQQITMCAFTGAIIADHVGYYLGRFIGPRFHHSNFAQRHAERIAKTERLLRRFGLAAIPVGRLIPAVRSITPMLLGLSGVSRLRFSLIDLLACAFWATALGALASGITLAIE</sequence>
<comment type="subcellular location">
    <subcellularLocation>
        <location evidence="1 7">Cell membrane</location>
        <topology evidence="1 7">Multi-pass membrane protein</topology>
    </subcellularLocation>
</comment>
<dbReference type="EMBL" id="AEIG01000021">
    <property type="protein sequence ID" value="EGG30167.1"/>
    <property type="molecule type" value="Genomic_DNA"/>
</dbReference>
<dbReference type="PANTHER" id="PTHR30353">
    <property type="entry name" value="INNER MEMBRANE PROTEIN DEDA-RELATED"/>
    <property type="match status" value="1"/>
</dbReference>
<dbReference type="InterPro" id="IPR032816">
    <property type="entry name" value="VTT_dom"/>
</dbReference>
<reference evidence="8 9" key="1">
    <citation type="journal article" date="2011" name="J. Bacteriol.">
        <title>Genome sequence of strain IMCC3088, a proteorhodopsin-containing marine bacterium belonging to the OM60/NOR5 clade.</title>
        <authorList>
            <person name="Jang Y."/>
            <person name="Oh H.M."/>
            <person name="Kang I."/>
            <person name="Lee K."/>
            <person name="Yang S.J."/>
            <person name="Cho J.C."/>
        </authorList>
    </citation>
    <scope>NUCLEOTIDE SEQUENCE [LARGE SCALE GENOMIC DNA]</scope>
    <source>
        <strain evidence="8 9">IMCC3088</strain>
    </source>
</reference>
<feature type="transmembrane region" description="Helical" evidence="7">
    <location>
        <begin position="39"/>
        <end position="61"/>
    </location>
</feature>
<dbReference type="GO" id="GO:0005886">
    <property type="term" value="C:plasma membrane"/>
    <property type="evidence" value="ECO:0007669"/>
    <property type="project" value="UniProtKB-SubCell"/>
</dbReference>
<keyword evidence="3 7" id="KW-1003">Cell membrane</keyword>
<evidence type="ECO:0000256" key="4">
    <source>
        <dbReference type="ARBA" id="ARBA00022692"/>
    </source>
</evidence>
<feature type="transmembrane region" description="Helical" evidence="7">
    <location>
        <begin position="88"/>
        <end position="106"/>
    </location>
</feature>
<feature type="transmembrane region" description="Helical" evidence="7">
    <location>
        <begin position="126"/>
        <end position="150"/>
    </location>
</feature>
<keyword evidence="5 7" id="KW-1133">Transmembrane helix</keyword>
<keyword evidence="6 7" id="KW-0472">Membrane</keyword>
<evidence type="ECO:0000256" key="6">
    <source>
        <dbReference type="ARBA" id="ARBA00023136"/>
    </source>
</evidence>
<comment type="similarity">
    <text evidence="2 7">Belongs to the DedA family.</text>
</comment>
<dbReference type="InterPro" id="IPR032818">
    <property type="entry name" value="DedA-like"/>
</dbReference>
<organism evidence="8 9">
    <name type="scientific">Aequoribacter fuscus</name>
    <dbReference type="NCBI Taxonomy" id="2518989"/>
    <lineage>
        <taxon>Bacteria</taxon>
        <taxon>Pseudomonadati</taxon>
        <taxon>Pseudomonadota</taxon>
        <taxon>Gammaproteobacteria</taxon>
        <taxon>Cellvibrionales</taxon>
        <taxon>Halieaceae</taxon>
        <taxon>Aequoribacter</taxon>
    </lineage>
</organism>
<dbReference type="AlphaFoldDB" id="F3L0E9"/>
<dbReference type="Proteomes" id="UP000005615">
    <property type="component" value="Unassembled WGS sequence"/>
</dbReference>
<accession>F3L0E9</accession>
<evidence type="ECO:0000256" key="2">
    <source>
        <dbReference type="ARBA" id="ARBA00010792"/>
    </source>
</evidence>
<protein>
    <submittedName>
        <fullName evidence="8">DedA-like protein</fullName>
    </submittedName>
</protein>
<dbReference type="STRING" id="2518989.IMCC3088_870"/>
<dbReference type="PANTHER" id="PTHR30353:SF15">
    <property type="entry name" value="INNER MEMBRANE PROTEIN YABI"/>
    <property type="match status" value="1"/>
</dbReference>
<dbReference type="eggNOG" id="COG0586">
    <property type="taxonomic scope" value="Bacteria"/>
</dbReference>
<evidence type="ECO:0000313" key="8">
    <source>
        <dbReference type="EMBL" id="EGG30167.1"/>
    </source>
</evidence>
<dbReference type="Pfam" id="PF09335">
    <property type="entry name" value="VTT_dom"/>
    <property type="match status" value="1"/>
</dbReference>
<evidence type="ECO:0000256" key="5">
    <source>
        <dbReference type="ARBA" id="ARBA00022989"/>
    </source>
</evidence>
<evidence type="ECO:0000256" key="3">
    <source>
        <dbReference type="ARBA" id="ARBA00022475"/>
    </source>
</evidence>